<evidence type="ECO:0000256" key="1">
    <source>
        <dbReference type="SAM" id="MobiDB-lite"/>
    </source>
</evidence>
<dbReference type="InParanoid" id="A0A1Y2DYL5"/>
<gene>
    <name evidence="3" type="ORF">BCR38DRAFT_434937</name>
</gene>
<comment type="caution">
    <text evidence="3">The sequence shown here is derived from an EMBL/GenBank/DDBJ whole genome shotgun (WGS) entry which is preliminary data.</text>
</comment>
<organism evidence="3 4">
    <name type="scientific">Pseudomassariella vexata</name>
    <dbReference type="NCBI Taxonomy" id="1141098"/>
    <lineage>
        <taxon>Eukaryota</taxon>
        <taxon>Fungi</taxon>
        <taxon>Dikarya</taxon>
        <taxon>Ascomycota</taxon>
        <taxon>Pezizomycotina</taxon>
        <taxon>Sordariomycetes</taxon>
        <taxon>Xylariomycetidae</taxon>
        <taxon>Amphisphaeriales</taxon>
        <taxon>Pseudomassariaceae</taxon>
        <taxon>Pseudomassariella</taxon>
    </lineage>
</organism>
<evidence type="ECO:0000313" key="3">
    <source>
        <dbReference type="EMBL" id="ORY64382.1"/>
    </source>
</evidence>
<feature type="compositionally biased region" description="Polar residues" evidence="1">
    <location>
        <begin position="610"/>
        <end position="619"/>
    </location>
</feature>
<feature type="region of interest" description="Disordered" evidence="1">
    <location>
        <begin position="437"/>
        <end position="494"/>
    </location>
</feature>
<accession>A0A1Y2DYL5</accession>
<feature type="compositionally biased region" description="Polar residues" evidence="1">
    <location>
        <begin position="482"/>
        <end position="492"/>
    </location>
</feature>
<dbReference type="GeneID" id="63776550"/>
<feature type="region of interest" description="Disordered" evidence="1">
    <location>
        <begin position="160"/>
        <end position="186"/>
    </location>
</feature>
<keyword evidence="2" id="KW-1133">Transmembrane helix</keyword>
<evidence type="ECO:0000313" key="4">
    <source>
        <dbReference type="Proteomes" id="UP000193689"/>
    </source>
</evidence>
<dbReference type="AlphaFoldDB" id="A0A1Y2DYL5"/>
<keyword evidence="2" id="KW-0812">Transmembrane</keyword>
<sequence>MWYCIGCSHEVHDARRPWVVLESNRVVLRTLSMGAGGGGESARSFAPSKLSYGSWQCQKSGFCGVLGPNIYTKNGLGTTMKSRLLHFHFFFIGLVAIEAFAYNNVVGGVDAVSPRIGDSINFGASVWKQVIEHVVVERENERENEPRRVILERIPEVTPSSANGQWANIEPPRPTPPPQKRQDNGQIQALSGRIQELSGTIAALSLTLSAVSSASQSLKQSADQAIRIATENENQANQALTRAQTSAASALAQATQQFNDQLGRASASFSSQLSASLSSAQASASSAIGAVQSAARESAVNAMNVAASQIQEVRLEASGVRGDANNFVAQIQRNSVSATNVAIIIVVTVVVTIILTIVASWLFIRYRRKRRKNREVIEITDDKAYLVRGISGHSNQNRYTRDSGARFNPYGGGTGYPMDKMELPSVGKPVQPEPLNFGFAVSDYNSSDKDAGSRSGRGQVPDSFQLQRPPDTTRADAVRDSGMSTTTPTNLRFQRPPSIKNAAQVRLIRVNSGKNRINEIPAPPPSQPLPDVPSLHPEPPKYEARSERYTMTSEANQGNGWQPPTQATIGNPNPITTNQERYSVASEVSEASNGWQPARSGWEKPKRRSQSLGPPSTRKSLVAEIVNPEIVNPEPVRPRVTATKSAQTPPKAPKASANFSTFPTVRSRPPSTLNHLQPSRGLDGMANVLRGDPAMSSTRSSREIFGG</sequence>
<feature type="region of interest" description="Disordered" evidence="1">
    <location>
        <begin position="583"/>
        <end position="623"/>
    </location>
</feature>
<dbReference type="Proteomes" id="UP000193689">
    <property type="component" value="Unassembled WGS sequence"/>
</dbReference>
<dbReference type="RefSeq" id="XP_040715796.1">
    <property type="nucleotide sequence ID" value="XM_040860338.1"/>
</dbReference>
<evidence type="ECO:0000256" key="2">
    <source>
        <dbReference type="SAM" id="Phobius"/>
    </source>
</evidence>
<feature type="compositionally biased region" description="Polar residues" evidence="1">
    <location>
        <begin position="657"/>
        <end position="677"/>
    </location>
</feature>
<name>A0A1Y2DYL5_9PEZI</name>
<keyword evidence="4" id="KW-1185">Reference proteome</keyword>
<reference evidence="3 4" key="1">
    <citation type="submission" date="2016-07" db="EMBL/GenBank/DDBJ databases">
        <title>Pervasive Adenine N6-methylation of Active Genes in Fungi.</title>
        <authorList>
            <consortium name="DOE Joint Genome Institute"/>
            <person name="Mondo S.J."/>
            <person name="Dannebaum R.O."/>
            <person name="Kuo R.C."/>
            <person name="Labutti K."/>
            <person name="Haridas S."/>
            <person name="Kuo A."/>
            <person name="Salamov A."/>
            <person name="Ahrendt S.R."/>
            <person name="Lipzen A."/>
            <person name="Sullivan W."/>
            <person name="Andreopoulos W.B."/>
            <person name="Clum A."/>
            <person name="Lindquist E."/>
            <person name="Daum C."/>
            <person name="Ramamoorthy G.K."/>
            <person name="Gryganskyi A."/>
            <person name="Culley D."/>
            <person name="Magnuson J.K."/>
            <person name="James T.Y."/>
            <person name="O'Malley M.A."/>
            <person name="Stajich J.E."/>
            <person name="Spatafora J.W."/>
            <person name="Visel A."/>
            <person name="Grigoriev I.V."/>
        </authorList>
    </citation>
    <scope>NUCLEOTIDE SEQUENCE [LARGE SCALE GENOMIC DNA]</scope>
    <source>
        <strain evidence="3 4">CBS 129021</strain>
    </source>
</reference>
<dbReference type="EMBL" id="MCFJ01000007">
    <property type="protein sequence ID" value="ORY64382.1"/>
    <property type="molecule type" value="Genomic_DNA"/>
</dbReference>
<proteinExistence type="predicted"/>
<keyword evidence="2" id="KW-0472">Membrane</keyword>
<protein>
    <submittedName>
        <fullName evidence="3">Uncharacterized protein</fullName>
    </submittedName>
</protein>
<feature type="transmembrane region" description="Helical" evidence="2">
    <location>
        <begin position="341"/>
        <end position="364"/>
    </location>
</feature>
<dbReference type="OrthoDB" id="4772682at2759"/>
<feature type="region of interest" description="Disordered" evidence="1">
    <location>
        <begin position="635"/>
        <end position="707"/>
    </location>
</feature>